<accession>A0A7K0D1K1</accession>
<protein>
    <submittedName>
        <fullName evidence="2">Uncharacterized protein</fullName>
    </submittedName>
</protein>
<dbReference type="Proteomes" id="UP000438448">
    <property type="component" value="Unassembled WGS sequence"/>
</dbReference>
<sequence length="126" mass="14101">MHSRHRPTVNPSIALGEFHLLSDRELSLDKSGNNGQLLEAHPEYVVHLEFTQPIHFPPLAAGMRFIVGSRVTKAPVDMESHFRWHGGVFSDDQVIDTVTPKRGANDDNPAGVRAEPVWDRHRHPGS</sequence>
<name>A0A7K0D1K1_9NOCA</name>
<gene>
    <name evidence="2" type="ORF">NRB20_26830</name>
</gene>
<reference evidence="2 3" key="1">
    <citation type="submission" date="2019-10" db="EMBL/GenBank/DDBJ databases">
        <title>Nocardia macrotermitis sp. nov. and Nocardia aurantia sp. nov., isolated from the gut of fungus growing-termite Macrotermes natalensis.</title>
        <authorList>
            <person name="Benndorf R."/>
            <person name="Schwitalla J."/>
            <person name="Martin K."/>
            <person name="De Beer W."/>
            <person name="Kaster A.-K."/>
            <person name="Vollmers J."/>
            <person name="Poulsen M."/>
            <person name="Beemelmanns C."/>
        </authorList>
    </citation>
    <scope>NUCLEOTIDE SEQUENCE [LARGE SCALE GENOMIC DNA]</scope>
    <source>
        <strain evidence="2 3">RB20</strain>
    </source>
</reference>
<keyword evidence="3" id="KW-1185">Reference proteome</keyword>
<evidence type="ECO:0000256" key="1">
    <source>
        <dbReference type="SAM" id="MobiDB-lite"/>
    </source>
</evidence>
<evidence type="ECO:0000313" key="3">
    <source>
        <dbReference type="Proteomes" id="UP000438448"/>
    </source>
</evidence>
<comment type="caution">
    <text evidence="2">The sequence shown here is derived from an EMBL/GenBank/DDBJ whole genome shotgun (WGS) entry which is preliminary data.</text>
</comment>
<organism evidence="2 3">
    <name type="scientific">Nocardia macrotermitis</name>
    <dbReference type="NCBI Taxonomy" id="2585198"/>
    <lineage>
        <taxon>Bacteria</taxon>
        <taxon>Bacillati</taxon>
        <taxon>Actinomycetota</taxon>
        <taxon>Actinomycetes</taxon>
        <taxon>Mycobacteriales</taxon>
        <taxon>Nocardiaceae</taxon>
        <taxon>Nocardia</taxon>
    </lineage>
</organism>
<proteinExistence type="predicted"/>
<dbReference type="AlphaFoldDB" id="A0A7K0D1K1"/>
<dbReference type="EMBL" id="WEGK01000005">
    <property type="protein sequence ID" value="MQY19593.1"/>
    <property type="molecule type" value="Genomic_DNA"/>
</dbReference>
<evidence type="ECO:0000313" key="2">
    <source>
        <dbReference type="EMBL" id="MQY19593.1"/>
    </source>
</evidence>
<feature type="region of interest" description="Disordered" evidence="1">
    <location>
        <begin position="98"/>
        <end position="126"/>
    </location>
</feature>